<evidence type="ECO:0000256" key="2">
    <source>
        <dbReference type="ARBA" id="ARBA00001946"/>
    </source>
</evidence>
<name>A0ABW0NUF5_9MICO</name>
<dbReference type="RefSeq" id="WP_386741308.1">
    <property type="nucleotide sequence ID" value="NZ_JBHSMG010000006.1"/>
</dbReference>
<evidence type="ECO:0000256" key="6">
    <source>
        <dbReference type="ARBA" id="ARBA00022490"/>
    </source>
</evidence>
<comment type="function">
    <text evidence="3 13">Endonuclease that specifically degrades the RNA of RNA-DNA hybrids.</text>
</comment>
<evidence type="ECO:0000256" key="8">
    <source>
        <dbReference type="ARBA" id="ARBA00022723"/>
    </source>
</evidence>
<evidence type="ECO:0000256" key="9">
    <source>
        <dbReference type="ARBA" id="ARBA00022759"/>
    </source>
</evidence>
<evidence type="ECO:0000313" key="16">
    <source>
        <dbReference type="Proteomes" id="UP001596039"/>
    </source>
</evidence>
<evidence type="ECO:0000313" key="15">
    <source>
        <dbReference type="EMBL" id="MFC5503576.1"/>
    </source>
</evidence>
<gene>
    <name evidence="15" type="ORF">ACFPJ4_15115</name>
</gene>
<dbReference type="NCBIfam" id="NF000595">
    <property type="entry name" value="PRK00015.1-3"/>
    <property type="match status" value="1"/>
</dbReference>
<evidence type="ECO:0000256" key="12">
    <source>
        <dbReference type="PROSITE-ProRule" id="PRU01319"/>
    </source>
</evidence>
<proteinExistence type="inferred from homology"/>
<evidence type="ECO:0000256" key="4">
    <source>
        <dbReference type="ARBA" id="ARBA00004496"/>
    </source>
</evidence>
<keyword evidence="9 12" id="KW-0255">Endonuclease</keyword>
<keyword evidence="10 12" id="KW-0378">Hydrolase</keyword>
<comment type="subcellular location">
    <subcellularLocation>
        <location evidence="4">Cytoplasm</location>
    </subcellularLocation>
</comment>
<dbReference type="CDD" id="cd07182">
    <property type="entry name" value="RNase_HII_bacteria_HII_like"/>
    <property type="match status" value="1"/>
</dbReference>
<dbReference type="EC" id="3.1.26.4" evidence="13"/>
<dbReference type="Pfam" id="PF01351">
    <property type="entry name" value="RNase_HII"/>
    <property type="match status" value="1"/>
</dbReference>
<organism evidence="15 16">
    <name type="scientific">Lysinimonas soli</name>
    <dbReference type="NCBI Taxonomy" id="1074233"/>
    <lineage>
        <taxon>Bacteria</taxon>
        <taxon>Bacillati</taxon>
        <taxon>Actinomycetota</taxon>
        <taxon>Actinomycetes</taxon>
        <taxon>Micrococcales</taxon>
        <taxon>Microbacteriaceae</taxon>
        <taxon>Lysinimonas</taxon>
    </lineage>
</organism>
<evidence type="ECO:0000256" key="11">
    <source>
        <dbReference type="ARBA" id="ARBA00023211"/>
    </source>
</evidence>
<dbReference type="PANTHER" id="PTHR10954">
    <property type="entry name" value="RIBONUCLEASE H2 SUBUNIT A"/>
    <property type="match status" value="1"/>
</dbReference>
<keyword evidence="8 12" id="KW-0479">Metal-binding</keyword>
<keyword evidence="6" id="KW-0963">Cytoplasm</keyword>
<evidence type="ECO:0000256" key="5">
    <source>
        <dbReference type="ARBA" id="ARBA00007383"/>
    </source>
</evidence>
<feature type="binding site" evidence="12">
    <location>
        <position position="26"/>
    </location>
    <ligand>
        <name>a divalent metal cation</name>
        <dbReference type="ChEBI" id="CHEBI:60240"/>
    </ligand>
</feature>
<comment type="cofactor">
    <cofactor evidence="2">
        <name>Mg(2+)</name>
        <dbReference type="ChEBI" id="CHEBI:18420"/>
    </cofactor>
</comment>
<evidence type="ECO:0000256" key="1">
    <source>
        <dbReference type="ARBA" id="ARBA00000077"/>
    </source>
</evidence>
<comment type="catalytic activity">
    <reaction evidence="1 12 13">
        <text>Endonucleolytic cleavage to 5'-phosphomonoester.</text>
        <dbReference type="EC" id="3.1.26.4"/>
    </reaction>
</comment>
<comment type="cofactor">
    <cofactor evidence="12">
        <name>Mn(2+)</name>
        <dbReference type="ChEBI" id="CHEBI:29035"/>
    </cofactor>
    <cofactor evidence="12">
        <name>Mg(2+)</name>
        <dbReference type="ChEBI" id="CHEBI:18420"/>
    </cofactor>
    <text evidence="12">Manganese or magnesium. Binds 1 divalent metal ion per monomer in the absence of substrate. May bind a second metal ion after substrate binding.</text>
</comment>
<comment type="similarity">
    <text evidence="5 13">Belongs to the RNase HII family.</text>
</comment>
<dbReference type="Proteomes" id="UP001596039">
    <property type="component" value="Unassembled WGS sequence"/>
</dbReference>
<evidence type="ECO:0000256" key="7">
    <source>
        <dbReference type="ARBA" id="ARBA00022722"/>
    </source>
</evidence>
<dbReference type="InterPro" id="IPR024567">
    <property type="entry name" value="RNase_HII/HIII_dom"/>
</dbReference>
<reference evidence="16" key="1">
    <citation type="journal article" date="2019" name="Int. J. Syst. Evol. Microbiol.">
        <title>The Global Catalogue of Microorganisms (GCM) 10K type strain sequencing project: providing services to taxonomists for standard genome sequencing and annotation.</title>
        <authorList>
            <consortium name="The Broad Institute Genomics Platform"/>
            <consortium name="The Broad Institute Genome Sequencing Center for Infectious Disease"/>
            <person name="Wu L."/>
            <person name="Ma J."/>
        </authorList>
    </citation>
    <scope>NUCLEOTIDE SEQUENCE [LARGE SCALE GENOMIC DNA]</scope>
    <source>
        <strain evidence="16">CGMCC 4.6997</strain>
    </source>
</reference>
<evidence type="ECO:0000256" key="10">
    <source>
        <dbReference type="ARBA" id="ARBA00022801"/>
    </source>
</evidence>
<dbReference type="InterPro" id="IPR036397">
    <property type="entry name" value="RNaseH_sf"/>
</dbReference>
<keyword evidence="16" id="KW-1185">Reference proteome</keyword>
<accession>A0ABW0NUF5</accession>
<dbReference type="EMBL" id="JBHSMG010000006">
    <property type="protein sequence ID" value="MFC5503576.1"/>
    <property type="molecule type" value="Genomic_DNA"/>
</dbReference>
<dbReference type="InterPro" id="IPR001352">
    <property type="entry name" value="RNase_HII/HIII"/>
</dbReference>
<keyword evidence="11" id="KW-0464">Manganese</keyword>
<dbReference type="GO" id="GO:0004523">
    <property type="term" value="F:RNA-DNA hybrid ribonuclease activity"/>
    <property type="evidence" value="ECO:0007669"/>
    <property type="project" value="UniProtKB-EC"/>
</dbReference>
<dbReference type="InterPro" id="IPR022898">
    <property type="entry name" value="RNase_HII"/>
</dbReference>
<evidence type="ECO:0000256" key="13">
    <source>
        <dbReference type="RuleBase" id="RU003515"/>
    </source>
</evidence>
<dbReference type="PANTHER" id="PTHR10954:SF18">
    <property type="entry name" value="RIBONUCLEASE HII"/>
    <property type="match status" value="1"/>
</dbReference>
<sequence length="234" mass="24336">MVVADPTLRVERAMLREGAALVIGCDEVGRGAIAGPVAVGLSVFGGRPGGAPKGLRDSKMLSEAKREELFPLVGAWSLHSAVGLASNEEVERIGIVAALGLSAARALAQLHDDGVEMAGAVVLLDGSHDWLTPAIGRGGAIPDGAPRPTVTTRAKADRDCAVVAAASVLAKVHRDRLMIEADAVHPGYHWSGNKGYASAEHYAAIDELGPSPLHRWSWLRQPALLDAEGTEAVA</sequence>
<feature type="domain" description="RNase H type-2" evidence="14">
    <location>
        <begin position="20"/>
        <end position="229"/>
    </location>
</feature>
<dbReference type="Gene3D" id="3.30.420.10">
    <property type="entry name" value="Ribonuclease H-like superfamily/Ribonuclease H"/>
    <property type="match status" value="1"/>
</dbReference>
<dbReference type="InterPro" id="IPR012337">
    <property type="entry name" value="RNaseH-like_sf"/>
</dbReference>
<feature type="binding site" evidence="12">
    <location>
        <position position="27"/>
    </location>
    <ligand>
        <name>a divalent metal cation</name>
        <dbReference type="ChEBI" id="CHEBI:60240"/>
    </ligand>
</feature>
<protein>
    <recommendedName>
        <fullName evidence="13">Ribonuclease</fullName>
        <ecNumber evidence="13">3.1.26.4</ecNumber>
    </recommendedName>
</protein>
<dbReference type="PROSITE" id="PS51975">
    <property type="entry name" value="RNASE_H_2"/>
    <property type="match status" value="1"/>
</dbReference>
<evidence type="ECO:0000256" key="3">
    <source>
        <dbReference type="ARBA" id="ARBA00004065"/>
    </source>
</evidence>
<dbReference type="SUPFAM" id="SSF53098">
    <property type="entry name" value="Ribonuclease H-like"/>
    <property type="match status" value="1"/>
</dbReference>
<evidence type="ECO:0000259" key="14">
    <source>
        <dbReference type="PROSITE" id="PS51975"/>
    </source>
</evidence>
<comment type="caution">
    <text evidence="15">The sequence shown here is derived from an EMBL/GenBank/DDBJ whole genome shotgun (WGS) entry which is preliminary data.</text>
</comment>
<feature type="binding site" evidence="12">
    <location>
        <position position="125"/>
    </location>
    <ligand>
        <name>a divalent metal cation</name>
        <dbReference type="ChEBI" id="CHEBI:60240"/>
    </ligand>
</feature>
<keyword evidence="7 12" id="KW-0540">Nuclease</keyword>